<evidence type="ECO:0000313" key="1">
    <source>
        <dbReference type="EMBL" id="SEN64647.1"/>
    </source>
</evidence>
<dbReference type="AlphaFoldDB" id="A0A1H8I8Y3"/>
<protein>
    <submittedName>
        <fullName evidence="1">Uncharacterized protein YktA, UPF0223 family</fullName>
    </submittedName>
</protein>
<dbReference type="Proteomes" id="UP000199300">
    <property type="component" value="Unassembled WGS sequence"/>
</dbReference>
<keyword evidence="2" id="KW-1185">Reference proteome</keyword>
<dbReference type="InterPro" id="IPR007920">
    <property type="entry name" value="UPF0223"/>
</dbReference>
<dbReference type="PIRSF" id="PIRSF037260">
    <property type="entry name" value="UPF0223"/>
    <property type="match status" value="1"/>
</dbReference>
<proteinExistence type="predicted"/>
<dbReference type="OrthoDB" id="1649074at2"/>
<dbReference type="Pfam" id="PF05256">
    <property type="entry name" value="UPF0223"/>
    <property type="match status" value="1"/>
</dbReference>
<dbReference type="STRING" id="872970.SAMN04488134_101549"/>
<dbReference type="Gene3D" id="1.10.220.80">
    <property type="entry name" value="BH2638-like"/>
    <property type="match status" value="1"/>
</dbReference>
<dbReference type="EMBL" id="FODJ01000001">
    <property type="protein sequence ID" value="SEN64647.1"/>
    <property type="molecule type" value="Genomic_DNA"/>
</dbReference>
<dbReference type="SUPFAM" id="SSF158504">
    <property type="entry name" value="BH2638-like"/>
    <property type="match status" value="1"/>
</dbReference>
<gene>
    <name evidence="1" type="ORF">SAMN04488134_101549</name>
</gene>
<reference evidence="1 2" key="1">
    <citation type="submission" date="2016-10" db="EMBL/GenBank/DDBJ databases">
        <authorList>
            <person name="de Groot N.N."/>
        </authorList>
    </citation>
    <scope>NUCLEOTIDE SEQUENCE [LARGE SCALE GENOMIC DNA]</scope>
    <source>
        <strain evidence="1 2">CGMCC 1.10434</strain>
    </source>
</reference>
<accession>A0A1H8I8Y3</accession>
<sequence>MNYNFPLDESWSTNEIVSVVEFLSIIEQAYHKAISAQEIISKYRRFKEIVPSKGEEKAIGRQFEKETGCSLYLTVKQAQQNSNQKIIMSKYS</sequence>
<dbReference type="NCBIfam" id="NF003353">
    <property type="entry name" value="PRK04387.1"/>
    <property type="match status" value="1"/>
</dbReference>
<dbReference type="RefSeq" id="WP_091494553.1">
    <property type="nucleotide sequence ID" value="NZ_FODJ01000001.1"/>
</dbReference>
<organism evidence="1 2">
    <name type="scientific">Amphibacillus marinus</name>
    <dbReference type="NCBI Taxonomy" id="872970"/>
    <lineage>
        <taxon>Bacteria</taxon>
        <taxon>Bacillati</taxon>
        <taxon>Bacillota</taxon>
        <taxon>Bacilli</taxon>
        <taxon>Bacillales</taxon>
        <taxon>Bacillaceae</taxon>
        <taxon>Amphibacillus</taxon>
    </lineage>
</organism>
<name>A0A1H8I8Y3_9BACI</name>
<dbReference type="InterPro" id="IPR023324">
    <property type="entry name" value="BH2638-like_sf"/>
</dbReference>
<evidence type="ECO:0000313" key="2">
    <source>
        <dbReference type="Proteomes" id="UP000199300"/>
    </source>
</evidence>